<evidence type="ECO:0000256" key="8">
    <source>
        <dbReference type="SAM" id="MobiDB-lite"/>
    </source>
</evidence>
<proteinExistence type="inferred from homology"/>
<keyword evidence="5 7" id="KW-0694">RNA-binding</keyword>
<organism evidence="10">
    <name type="scientific">Phaffia rhodozyma</name>
    <name type="common">Yeast</name>
    <name type="synonym">Xanthophyllomyces dendrorhous</name>
    <dbReference type="NCBI Taxonomy" id="264483"/>
    <lineage>
        <taxon>Eukaryota</taxon>
        <taxon>Fungi</taxon>
        <taxon>Dikarya</taxon>
        <taxon>Basidiomycota</taxon>
        <taxon>Agaricomycotina</taxon>
        <taxon>Tremellomycetes</taxon>
        <taxon>Cystofilobasidiales</taxon>
        <taxon>Mrakiaceae</taxon>
        <taxon>Phaffia</taxon>
    </lineage>
</organism>
<dbReference type="PROSITE" id="PS50102">
    <property type="entry name" value="RRM"/>
    <property type="match status" value="1"/>
</dbReference>
<evidence type="ECO:0000256" key="5">
    <source>
        <dbReference type="ARBA" id="ARBA00022884"/>
    </source>
</evidence>
<feature type="compositionally biased region" description="Acidic residues" evidence="8">
    <location>
        <begin position="175"/>
        <end position="187"/>
    </location>
</feature>
<evidence type="ECO:0000256" key="1">
    <source>
        <dbReference type="ARBA" id="ARBA00002475"/>
    </source>
</evidence>
<feature type="compositionally biased region" description="Polar residues" evidence="8">
    <location>
        <begin position="1"/>
        <end position="14"/>
    </location>
</feature>
<reference evidence="10" key="1">
    <citation type="submission" date="2014-08" db="EMBL/GenBank/DDBJ databases">
        <authorList>
            <person name="Sharma Rahul"/>
            <person name="Thines Marco"/>
        </authorList>
    </citation>
    <scope>NUCLEOTIDE SEQUENCE</scope>
</reference>
<dbReference type="PANTHER" id="PTHR23236:SF25">
    <property type="entry name" value="RNA-BINDING PROTEIN 34"/>
    <property type="match status" value="1"/>
</dbReference>
<keyword evidence="6" id="KW-0539">Nucleus</keyword>
<dbReference type="PANTHER" id="PTHR23236">
    <property type="entry name" value="EUKARYOTIC TRANSLATION INITIATION FACTOR 4B/4H"/>
    <property type="match status" value="1"/>
</dbReference>
<feature type="region of interest" description="Disordered" evidence="8">
    <location>
        <begin position="1"/>
        <end position="218"/>
    </location>
</feature>
<comment type="subcellular location">
    <subcellularLocation>
        <location evidence="2">Nucleus</location>
        <location evidence="2">Nucleolus</location>
    </subcellularLocation>
</comment>
<dbReference type="SUPFAM" id="SSF54928">
    <property type="entry name" value="RNA-binding domain, RBD"/>
    <property type="match status" value="1"/>
</dbReference>
<dbReference type="AlphaFoldDB" id="A0A0F7SWC4"/>
<dbReference type="GO" id="GO:0019843">
    <property type="term" value="F:rRNA binding"/>
    <property type="evidence" value="ECO:0007669"/>
    <property type="project" value="TreeGrafter"/>
</dbReference>
<feature type="compositionally biased region" description="Low complexity" evidence="8">
    <location>
        <begin position="520"/>
        <end position="538"/>
    </location>
</feature>
<dbReference type="InterPro" id="IPR035979">
    <property type="entry name" value="RBD_domain_sf"/>
</dbReference>
<comment type="function">
    <text evidence="1">Involved in pre-25S rRNA processing.</text>
</comment>
<feature type="compositionally biased region" description="Basic and acidic residues" evidence="8">
    <location>
        <begin position="34"/>
        <end position="45"/>
    </location>
</feature>
<evidence type="ECO:0000256" key="4">
    <source>
        <dbReference type="ARBA" id="ARBA00015520"/>
    </source>
</evidence>
<dbReference type="EMBL" id="LN483166">
    <property type="protein sequence ID" value="CED84895.1"/>
    <property type="molecule type" value="Genomic_DNA"/>
</dbReference>
<feature type="compositionally biased region" description="Acidic residues" evidence="8">
    <location>
        <begin position="124"/>
        <end position="134"/>
    </location>
</feature>
<evidence type="ECO:0000256" key="7">
    <source>
        <dbReference type="PROSITE-ProRule" id="PRU00176"/>
    </source>
</evidence>
<dbReference type="InterPro" id="IPR000504">
    <property type="entry name" value="RRM_dom"/>
</dbReference>
<feature type="compositionally biased region" description="Polar residues" evidence="8">
    <location>
        <begin position="77"/>
        <end position="92"/>
    </location>
</feature>
<name>A0A0F7SWC4_PHARH</name>
<feature type="compositionally biased region" description="Basic residues" evidence="8">
    <location>
        <begin position="195"/>
        <end position="206"/>
    </location>
</feature>
<feature type="region of interest" description="Disordered" evidence="8">
    <location>
        <begin position="594"/>
        <end position="654"/>
    </location>
</feature>
<dbReference type="GO" id="GO:0000463">
    <property type="term" value="P:maturation of LSU-rRNA from tricistronic rRNA transcript (SSU-rRNA, 5.8S rRNA, LSU-rRNA)"/>
    <property type="evidence" value="ECO:0007669"/>
    <property type="project" value="TreeGrafter"/>
</dbReference>
<comment type="similarity">
    <text evidence="3">Belongs to the RRM RBM34 family.</text>
</comment>
<feature type="region of interest" description="Disordered" evidence="8">
    <location>
        <begin position="266"/>
        <end position="319"/>
    </location>
</feature>
<dbReference type="InterPro" id="IPR012677">
    <property type="entry name" value="Nucleotide-bd_a/b_plait_sf"/>
</dbReference>
<sequence length="654" mass="72056">MSSSVDPTKSSQPEGSKPKKDIKKKEKKVKKASSTKEEADPKVDIADPELDSLFKSTLSKAPASAPKAKRTPKPVQPITSESSTDAPATSQPAKRKRQDPSSTAPVNSGSSKKVSEKKVAVVEVDSDEEEEEADIDRVEGAYERKKFKVEDSVSKVESTEIKGIEADLSEKTDLQEEEQEEEEEEDLIHESLREKKPKRDRGRNKTKYVPADETAEQKDSRTIFVGNLPIEVAKNKSYLHQLHQHILSRVPNAKIDSTRFRSAAFAAPTEELPAKDEAEEITRARRQKERTKTWREKEAEEKEGGKKDEEKEADAGKVYQDPKEKKKIAFIKKDFHPEVDHINAYIVFEHPAPDRSANVAPILNPYEAATQAVQTCNGTVFLERTIRVDSIRASASTASTARATSALWVAGSDPKKSVFVGNLELAAKEEDLRAFFEAVMREERGVVTEGIENGTEGGAVLEDERWVGGVRIIRDAATGLGKGFAYVSFRDRHSVDVVLSLDKKHLQFSKRTLRAERCKTLPSKKPTASTSTASTTPTIGNSTAVSKPARTPYPTIQPVPKGNPLLGEKLKDLSKEDRKAAKSEDADRLARRLAKKKNRVAMEHGAGGAAPSSKRESVKIGSFGKKKGGKPEFKAKKSRVRSSAAAGKRNAKKE</sequence>
<dbReference type="Gene3D" id="3.30.70.330">
    <property type="match status" value="1"/>
</dbReference>
<evidence type="ECO:0000256" key="3">
    <source>
        <dbReference type="ARBA" id="ARBA00007077"/>
    </source>
</evidence>
<protein>
    <recommendedName>
        <fullName evidence="4">Nucleolar protein 12</fullName>
    </recommendedName>
</protein>
<feature type="region of interest" description="Disordered" evidence="8">
    <location>
        <begin position="519"/>
        <end position="567"/>
    </location>
</feature>
<feature type="compositionally biased region" description="Polar residues" evidence="8">
    <location>
        <begin position="100"/>
        <end position="109"/>
    </location>
</feature>
<dbReference type="SMART" id="SM00360">
    <property type="entry name" value="RRM"/>
    <property type="match status" value="1"/>
</dbReference>
<evidence type="ECO:0000256" key="2">
    <source>
        <dbReference type="ARBA" id="ARBA00004604"/>
    </source>
</evidence>
<feature type="compositionally biased region" description="Basic and acidic residues" evidence="8">
    <location>
        <begin position="135"/>
        <end position="174"/>
    </location>
</feature>
<feature type="compositionally biased region" description="Basic and acidic residues" evidence="8">
    <location>
        <begin position="290"/>
        <end position="319"/>
    </location>
</feature>
<feature type="compositionally biased region" description="Basic residues" evidence="8">
    <location>
        <begin position="20"/>
        <end position="33"/>
    </location>
</feature>
<accession>A0A0F7SWC4</accession>
<evidence type="ECO:0000256" key="6">
    <source>
        <dbReference type="ARBA" id="ARBA00023242"/>
    </source>
</evidence>
<feature type="domain" description="RRM" evidence="9">
    <location>
        <begin position="416"/>
        <end position="520"/>
    </location>
</feature>
<evidence type="ECO:0000313" key="10">
    <source>
        <dbReference type="EMBL" id="CED84895.1"/>
    </source>
</evidence>
<dbReference type="GO" id="GO:0005730">
    <property type="term" value="C:nucleolus"/>
    <property type="evidence" value="ECO:0007669"/>
    <property type="project" value="UniProtKB-SubCell"/>
</dbReference>
<evidence type="ECO:0000259" key="9">
    <source>
        <dbReference type="PROSITE" id="PS50102"/>
    </source>
</evidence>
<feature type="compositionally biased region" description="Basic and acidic residues" evidence="8">
    <location>
        <begin position="272"/>
        <end position="283"/>
    </location>
</feature>